<organism evidence="2">
    <name type="scientific">Zea mays</name>
    <name type="common">Maize</name>
    <dbReference type="NCBI Taxonomy" id="4577"/>
    <lineage>
        <taxon>Eukaryota</taxon>
        <taxon>Viridiplantae</taxon>
        <taxon>Streptophyta</taxon>
        <taxon>Embryophyta</taxon>
        <taxon>Tracheophyta</taxon>
        <taxon>Spermatophyta</taxon>
        <taxon>Magnoliopsida</taxon>
        <taxon>Liliopsida</taxon>
        <taxon>Poales</taxon>
        <taxon>Poaceae</taxon>
        <taxon>PACMAD clade</taxon>
        <taxon>Panicoideae</taxon>
        <taxon>Andropogonodae</taxon>
        <taxon>Andropogoneae</taxon>
        <taxon>Tripsacinae</taxon>
        <taxon>Zea</taxon>
    </lineage>
</organism>
<proteinExistence type="evidence at transcript level"/>
<name>C4IZ15_MAIZE</name>
<dbReference type="EMBL" id="BT083812">
    <property type="protein sequence ID" value="ACR34165.1"/>
    <property type="molecule type" value="mRNA"/>
</dbReference>
<evidence type="ECO:0000256" key="1">
    <source>
        <dbReference type="SAM" id="MobiDB-lite"/>
    </source>
</evidence>
<dbReference type="AlphaFoldDB" id="C4IZ15"/>
<protein>
    <submittedName>
        <fullName evidence="2">Uncharacterized protein</fullName>
    </submittedName>
</protein>
<accession>C4IZ15</accession>
<feature type="region of interest" description="Disordered" evidence="1">
    <location>
        <begin position="29"/>
        <end position="81"/>
    </location>
</feature>
<feature type="region of interest" description="Disordered" evidence="1">
    <location>
        <begin position="120"/>
        <end position="142"/>
    </location>
</feature>
<sequence>MHRCAIEAIGIGKCIETFYEVQCRDSFQIQEQSSTAKQPDPRPQRRGPEANRNKERGKKTKRGTNLSREVLEDGGEVHGGAGADALSVLARLEEPSNPADGELESGLGAPRRCLLRGASADSLATARHPFSRPDDEEEAACA</sequence>
<reference evidence="2" key="1">
    <citation type="journal article" date="2009" name="PLoS Genet.">
        <title>Sequencing, mapping, and analysis of 27,455 maize full-length cDNAs.</title>
        <authorList>
            <person name="Soderlund C."/>
            <person name="Descour A."/>
            <person name="Kudrna D."/>
            <person name="Bomhoff M."/>
            <person name="Boyd L."/>
            <person name="Currie J."/>
            <person name="Angelova A."/>
            <person name="Collura K."/>
            <person name="Wissotski M."/>
            <person name="Ashley E."/>
            <person name="Morrow D."/>
            <person name="Fernandes J."/>
            <person name="Walbot V."/>
            <person name="Yu Y."/>
        </authorList>
    </citation>
    <scope>NUCLEOTIDE SEQUENCE</scope>
    <source>
        <strain evidence="2">B73</strain>
    </source>
</reference>
<evidence type="ECO:0000313" key="2">
    <source>
        <dbReference type="EMBL" id="ACR34165.1"/>
    </source>
</evidence>
<feature type="compositionally biased region" description="Basic and acidic residues" evidence="1">
    <location>
        <begin position="39"/>
        <end position="54"/>
    </location>
</feature>